<dbReference type="InterPro" id="IPR000383">
    <property type="entry name" value="Xaa-Pro-like_dom"/>
</dbReference>
<reference evidence="2 3" key="1">
    <citation type="submission" date="2017-08" db="EMBL/GenBank/DDBJ databases">
        <title>Infants hospitalized years apart are colonized by the same room-sourced microbial strains.</title>
        <authorList>
            <person name="Brooks B."/>
            <person name="Olm M.R."/>
            <person name="Firek B.A."/>
            <person name="Baker R."/>
            <person name="Thomas B.C."/>
            <person name="Morowitz M.J."/>
            <person name="Banfield J.F."/>
        </authorList>
    </citation>
    <scope>NUCLEOTIDE SEQUENCE [LARGE SCALE GENOMIC DNA]</scope>
    <source>
        <strain evidence="2">S2_003_000_R2_14</strain>
    </source>
</reference>
<evidence type="ECO:0000313" key="3">
    <source>
        <dbReference type="Proteomes" id="UP000249061"/>
    </source>
</evidence>
<proteinExistence type="predicted"/>
<organism evidence="2 3">
    <name type="scientific">Archangium gephyra</name>
    <dbReference type="NCBI Taxonomy" id="48"/>
    <lineage>
        <taxon>Bacteria</taxon>
        <taxon>Pseudomonadati</taxon>
        <taxon>Myxococcota</taxon>
        <taxon>Myxococcia</taxon>
        <taxon>Myxococcales</taxon>
        <taxon>Cystobacterineae</taxon>
        <taxon>Archangiaceae</taxon>
        <taxon>Archangium</taxon>
    </lineage>
</organism>
<dbReference type="PANTHER" id="PTHR43358">
    <property type="entry name" value="ALPHA/BETA-HYDROLASE"/>
    <property type="match status" value="1"/>
</dbReference>
<protein>
    <recommendedName>
        <fullName evidence="1">Xaa-Pro dipeptidyl-peptidase-like domain-containing protein</fullName>
    </recommendedName>
</protein>
<comment type="caution">
    <text evidence="2">The sequence shown here is derived from an EMBL/GenBank/DDBJ whole genome shotgun (WGS) entry which is preliminary data.</text>
</comment>
<name>A0A2W5SV30_9BACT</name>
<feature type="domain" description="Xaa-Pro dipeptidyl-peptidase-like" evidence="1">
    <location>
        <begin position="4"/>
        <end position="56"/>
    </location>
</feature>
<dbReference type="AlphaFoldDB" id="A0A2W5SV30"/>
<dbReference type="Pfam" id="PF02129">
    <property type="entry name" value="Peptidase_S15"/>
    <property type="match status" value="1"/>
</dbReference>
<evidence type="ECO:0000259" key="1">
    <source>
        <dbReference type="Pfam" id="PF02129"/>
    </source>
</evidence>
<dbReference type="EMBL" id="QFQP01000102">
    <property type="protein sequence ID" value="PZR03285.1"/>
    <property type="molecule type" value="Genomic_DNA"/>
</dbReference>
<dbReference type="Proteomes" id="UP000249061">
    <property type="component" value="Unassembled WGS sequence"/>
</dbReference>
<evidence type="ECO:0000313" key="2">
    <source>
        <dbReference type="EMBL" id="PZR03285.1"/>
    </source>
</evidence>
<dbReference type="InterPro" id="IPR029058">
    <property type="entry name" value="AB_hydrolase_fold"/>
</dbReference>
<dbReference type="SUPFAM" id="SSF53474">
    <property type="entry name" value="alpha/beta-Hydrolases"/>
    <property type="match status" value="1"/>
</dbReference>
<dbReference type="Gene3D" id="3.40.50.1820">
    <property type="entry name" value="alpha/beta hydrolase"/>
    <property type="match status" value="1"/>
</dbReference>
<dbReference type="InterPro" id="IPR052920">
    <property type="entry name" value="DNA-binding_regulatory"/>
</dbReference>
<dbReference type="GO" id="GO:0016787">
    <property type="term" value="F:hydrolase activity"/>
    <property type="evidence" value="ECO:0007669"/>
    <property type="project" value="InterPro"/>
</dbReference>
<dbReference type="PANTHER" id="PTHR43358:SF4">
    <property type="entry name" value="ALPHA_BETA HYDROLASE FOLD-1 DOMAIN-CONTAINING PROTEIN"/>
    <property type="match status" value="1"/>
</dbReference>
<gene>
    <name evidence="2" type="ORF">DI536_36170</name>
</gene>
<accession>A0A2W5SV30</accession>
<sequence>MRERFDVLGAVDWLRAHGYGRVGVLGASMGAATTLFAAAAEPAIAAVVADSPFVDFGLMIERQYRRLSRLPVWFLPGALALGRLLTGIDLLRVRPLDAAAALSGRPALVIHSEGDRFIPAADGW</sequence>